<feature type="compositionally biased region" description="Low complexity" evidence="3">
    <location>
        <begin position="298"/>
        <end position="312"/>
    </location>
</feature>
<reference evidence="6" key="1">
    <citation type="journal article" date="2014" name="Int. J. Syst. Evol. Microbiol.">
        <title>Complete genome sequence of Corynebacterium casei LMG S-19264T (=DSM 44701T), isolated from a smear-ripened cheese.</title>
        <authorList>
            <consortium name="US DOE Joint Genome Institute (JGI-PGF)"/>
            <person name="Walter F."/>
            <person name="Albersmeier A."/>
            <person name="Kalinowski J."/>
            <person name="Ruckert C."/>
        </authorList>
    </citation>
    <scope>NUCLEOTIDE SEQUENCE</scope>
    <source>
        <strain evidence="6">CCM 7905</strain>
    </source>
</reference>
<dbReference type="GO" id="GO:0031177">
    <property type="term" value="F:phosphopantetheine binding"/>
    <property type="evidence" value="ECO:0007669"/>
    <property type="project" value="InterPro"/>
</dbReference>
<comment type="caution">
    <text evidence="6">The sequence shown here is derived from an EMBL/GenBank/DDBJ whole genome shotgun (WGS) entry which is preliminary data.</text>
</comment>
<feature type="transmembrane region" description="Helical" evidence="4">
    <location>
        <begin position="112"/>
        <end position="134"/>
    </location>
</feature>
<feature type="transmembrane region" description="Helical" evidence="4">
    <location>
        <begin position="643"/>
        <end position="663"/>
    </location>
</feature>
<dbReference type="GO" id="GO:0043041">
    <property type="term" value="P:amino acid activation for nonribosomal peptide biosynthetic process"/>
    <property type="evidence" value="ECO:0007669"/>
    <property type="project" value="TreeGrafter"/>
</dbReference>
<evidence type="ECO:0000313" key="6">
    <source>
        <dbReference type="EMBL" id="GGG13613.1"/>
    </source>
</evidence>
<sequence>MTLSADTARGYADVLAEILDVPTVPIDAHWFHDLGADSLIMARFCARVRDRAELPDVSMRDVYDTLTATALAARTRPDALGSPPDRADRVPANVRAAAEVEPDPGRAGTAEYLFCAAAQLTIFVAYVVVVGWVASLGYDWVTGASGPLGYYTRSVLAGAVAFAAMSAAPIAAKWLLIGRWREGSIRIWSLGYLRFWTVRTLIRTNPLVLLAVGSPLYTFYLRALGARIGTGVVILSRNVPIATDLLTIGDDTVVRKDAIVLGYRARSGRVEIGPVTLGRDVLVSESTVVDIGSSMGEGSSLGHQSSLHGGQHVPSGETWAGSPAERSTMDIRLDGPHANRRLRRIRYSVAQLFFLLAVYLPLFVGGADVLLSMFPTVEALAFDDISLTSAAFYVEALEISAVWFFGVFFGGLVVVAVVPRLLSPAVEVGKIYPLYGFHYTAARTIARLTSVKYYLYLFGDSSYVLGYLRWVGYRMRRVAQTGSNFGTAVKHENPFATTVGSGTMVADGLSIMNAEYNAVSFRVSPVRIPADSFIGNRIVYPPNGRIGENCLLATKVMVPVDGAVRSGVGLLGSPSFEIPRTVERDHRFDHWTRGVELHRRLVSKNRHNRRSMALAVLARWAYFFGVTVLTTVTALQIPRFGALAFAGQALGFLIFTTLWFVVLERAGARFRRLRPQFCSIYHPDFWRHERYWKFVVPDWDRTLGGTPWKNLVSRMLGVTMGRRVFDDGCSITERTLVTLGDDVTLNGHSVIQCHSQEDGTFKSDRVTIDDRSTLGLAAFVHYGTTIGTDARLSPDSFLMKGEQVPPGTVWAGNPAMQVADGRDATERFWRGVIDRGGVTAVPRWSLPSAPVGVDSTSVELPRALSDVALSTRTAERTVLLAAHCAVLAAITRQSYVSTAYHVESVGETVPFAVDTADATWRELIHRVDLTRERAERFSKHTVDAGPVTDAAFDGDDTMPTVPGGAVLVLGHSGNTLRLRFRTEALNASAAARIAGYHHTALTLMSTDPDTDLAASTLLSPAELELQLGGMAGESKALPDKRVHQLIEERVDLSPDAVAATSGEESWTYRRLDAAANRIAAGLRAFDVESGDVVAVATERTLGWLATVLAVFKVGAVYLPVEPHFPTDRIASTLERAECRVVAVEGRGSSTVREAVVRVGAATVCIDAATLPPSESELEQWAALRPDVAVSADGPAYIYFTSGSTGLPKGAMCEHAGMVNHILAKIDDLDIADGAVVAQTAPQCFDISLWQLLAGLMVGGRTVLIPQDVILDVERFVDTLGSAEVAVLQVVPSYLDVVLTYLESAPRALPHLRCVSVTGEAVKKDLTRRFFSVTTGITMVNAYGLTETSDDTNHEVMHDVPERDRVPLGRPIRNVRIYLVDDALAPVPLGSHGEIVFSGVCVGRGYVNDPERSALAFLDDPHRPGERLYRSGDLGRWLPEGKLDFLGRRDTQVKIRGYRIEIGEIDNALLHVPGIRDGAVVVAESPDGGAHLVAFYTATEPIAPDYVRSRLSDTLPHYMVPAALHPCDTLPLTANSKIDRKVLTVRATELLGADRRTEAASGVEHSPSQRRIAEVWARILGGDASRFEPTDSFFDRGGTSLSAVKLAIALGDGITLADIKECATLADLSALVSAPASTNGAAT</sequence>
<keyword evidence="7" id="KW-1185">Reference proteome</keyword>
<keyword evidence="4" id="KW-0812">Transmembrane</keyword>
<dbReference type="InterPro" id="IPR020806">
    <property type="entry name" value="PKS_PP-bd"/>
</dbReference>
<dbReference type="InterPro" id="IPR036736">
    <property type="entry name" value="ACP-like_sf"/>
</dbReference>
<name>A0A917FXV1_9NOCA</name>
<feature type="transmembrane region" description="Helical" evidence="4">
    <location>
        <begin position="613"/>
        <end position="637"/>
    </location>
</feature>
<feature type="transmembrane region" description="Helical" evidence="4">
    <location>
        <begin position="154"/>
        <end position="176"/>
    </location>
</feature>
<dbReference type="PANTHER" id="PTHR45527:SF1">
    <property type="entry name" value="FATTY ACID SYNTHASE"/>
    <property type="match status" value="1"/>
</dbReference>
<dbReference type="NCBIfam" id="TIGR01733">
    <property type="entry name" value="AA-adenyl-dom"/>
    <property type="match status" value="1"/>
</dbReference>
<dbReference type="EMBL" id="BMCU01000003">
    <property type="protein sequence ID" value="GGG13613.1"/>
    <property type="molecule type" value="Genomic_DNA"/>
</dbReference>
<dbReference type="GO" id="GO:0044550">
    <property type="term" value="P:secondary metabolite biosynthetic process"/>
    <property type="evidence" value="ECO:0007669"/>
    <property type="project" value="TreeGrafter"/>
</dbReference>
<feature type="transmembrane region" description="Helical" evidence="4">
    <location>
        <begin position="349"/>
        <end position="374"/>
    </location>
</feature>
<dbReference type="SUPFAM" id="SSF51161">
    <property type="entry name" value="Trimeric LpxA-like enzymes"/>
    <property type="match status" value="3"/>
</dbReference>
<accession>A0A917FXV1</accession>
<dbReference type="GO" id="GO:0005737">
    <property type="term" value="C:cytoplasm"/>
    <property type="evidence" value="ECO:0007669"/>
    <property type="project" value="TreeGrafter"/>
</dbReference>
<dbReference type="Pfam" id="PF13193">
    <property type="entry name" value="AMP-binding_C"/>
    <property type="match status" value="1"/>
</dbReference>
<dbReference type="InterPro" id="IPR042099">
    <property type="entry name" value="ANL_N_sf"/>
</dbReference>
<dbReference type="Proteomes" id="UP000654257">
    <property type="component" value="Unassembled WGS sequence"/>
</dbReference>
<dbReference type="InterPro" id="IPR020845">
    <property type="entry name" value="AMP-binding_CS"/>
</dbReference>
<dbReference type="CDD" id="cd05930">
    <property type="entry name" value="A_NRPS"/>
    <property type="match status" value="1"/>
</dbReference>
<dbReference type="NCBIfam" id="TIGR02353">
    <property type="entry name" value="NRPS_term_dom"/>
    <property type="match status" value="1"/>
</dbReference>
<dbReference type="SMART" id="SM00823">
    <property type="entry name" value="PKS_PP"/>
    <property type="match status" value="1"/>
</dbReference>
<organism evidence="6 7">
    <name type="scientific">Rhodococcoides trifolii</name>
    <dbReference type="NCBI Taxonomy" id="908250"/>
    <lineage>
        <taxon>Bacteria</taxon>
        <taxon>Bacillati</taxon>
        <taxon>Actinomycetota</taxon>
        <taxon>Actinomycetes</taxon>
        <taxon>Mycobacteriales</taxon>
        <taxon>Nocardiaceae</taxon>
        <taxon>Rhodococcoides</taxon>
    </lineage>
</organism>
<feature type="domain" description="Carrier" evidence="5">
    <location>
        <begin position="2"/>
        <end position="79"/>
    </location>
</feature>
<dbReference type="InterPro" id="IPR010071">
    <property type="entry name" value="AA_adenyl_dom"/>
</dbReference>
<dbReference type="SUPFAM" id="SSF52777">
    <property type="entry name" value="CoA-dependent acyltransferases"/>
    <property type="match status" value="1"/>
</dbReference>
<dbReference type="InterPro" id="IPR000873">
    <property type="entry name" value="AMP-dep_synth/lig_dom"/>
</dbReference>
<dbReference type="Gene3D" id="3.30.300.30">
    <property type="match status" value="1"/>
</dbReference>
<keyword evidence="4" id="KW-0472">Membrane</keyword>
<evidence type="ECO:0000256" key="1">
    <source>
        <dbReference type="ARBA" id="ARBA00022450"/>
    </source>
</evidence>
<evidence type="ECO:0000256" key="4">
    <source>
        <dbReference type="SAM" id="Phobius"/>
    </source>
</evidence>
<proteinExistence type="predicted"/>
<evidence type="ECO:0000313" key="7">
    <source>
        <dbReference type="Proteomes" id="UP000654257"/>
    </source>
</evidence>
<gene>
    <name evidence="6" type="ORF">GCM10007304_29570</name>
</gene>
<dbReference type="Pfam" id="PF00501">
    <property type="entry name" value="AMP-binding"/>
    <property type="match status" value="1"/>
</dbReference>
<dbReference type="InterPro" id="IPR009081">
    <property type="entry name" value="PP-bd_ACP"/>
</dbReference>
<dbReference type="InterPro" id="IPR011004">
    <property type="entry name" value="Trimer_LpxA-like_sf"/>
</dbReference>
<dbReference type="Gene3D" id="3.40.50.12780">
    <property type="entry name" value="N-terminal domain of ligase-like"/>
    <property type="match status" value="1"/>
</dbReference>
<evidence type="ECO:0000259" key="5">
    <source>
        <dbReference type="PROSITE" id="PS50075"/>
    </source>
</evidence>
<evidence type="ECO:0000256" key="2">
    <source>
        <dbReference type="ARBA" id="ARBA00022553"/>
    </source>
</evidence>
<dbReference type="InterPro" id="IPR012728">
    <property type="entry name" value="Pls/PosA_C"/>
</dbReference>
<dbReference type="Gene3D" id="1.10.1200.10">
    <property type="entry name" value="ACP-like"/>
    <property type="match status" value="2"/>
</dbReference>
<dbReference type="InterPro" id="IPR045851">
    <property type="entry name" value="AMP-bd_C_sf"/>
</dbReference>
<feature type="region of interest" description="Disordered" evidence="3">
    <location>
        <begin position="297"/>
        <end position="323"/>
    </location>
</feature>
<evidence type="ECO:0000256" key="3">
    <source>
        <dbReference type="SAM" id="MobiDB-lite"/>
    </source>
</evidence>
<protein>
    <recommendedName>
        <fullName evidence="5">Carrier domain-containing protein</fullName>
    </recommendedName>
</protein>
<dbReference type="Gene3D" id="2.160.10.10">
    <property type="entry name" value="Hexapeptide repeat proteins"/>
    <property type="match status" value="2"/>
</dbReference>
<dbReference type="Pfam" id="PF00550">
    <property type="entry name" value="PP-binding"/>
    <property type="match status" value="2"/>
</dbReference>
<dbReference type="SUPFAM" id="SSF56801">
    <property type="entry name" value="Acetyl-CoA synthetase-like"/>
    <property type="match status" value="1"/>
</dbReference>
<dbReference type="RefSeq" id="WP_229746047.1">
    <property type="nucleotide sequence ID" value="NZ_BMCU01000003.1"/>
</dbReference>
<dbReference type="PROSITE" id="PS50075">
    <property type="entry name" value="CARRIER"/>
    <property type="match status" value="1"/>
</dbReference>
<reference evidence="6" key="2">
    <citation type="submission" date="2020-09" db="EMBL/GenBank/DDBJ databases">
        <authorList>
            <person name="Sun Q."/>
            <person name="Sedlacek I."/>
        </authorList>
    </citation>
    <scope>NUCLEOTIDE SEQUENCE</scope>
    <source>
        <strain evidence="6">CCM 7905</strain>
    </source>
</reference>
<dbReference type="InterPro" id="IPR025110">
    <property type="entry name" value="AMP-bd_C"/>
</dbReference>
<keyword evidence="4" id="KW-1133">Transmembrane helix</keyword>
<dbReference type="SUPFAM" id="SSF47336">
    <property type="entry name" value="ACP-like"/>
    <property type="match status" value="2"/>
</dbReference>
<keyword evidence="2" id="KW-0597">Phosphoprotein</keyword>
<dbReference type="PANTHER" id="PTHR45527">
    <property type="entry name" value="NONRIBOSOMAL PEPTIDE SYNTHETASE"/>
    <property type="match status" value="1"/>
</dbReference>
<dbReference type="PROSITE" id="PS00455">
    <property type="entry name" value="AMP_BINDING"/>
    <property type="match status" value="1"/>
</dbReference>
<keyword evidence="1" id="KW-0596">Phosphopantetheine</keyword>
<feature type="transmembrane region" description="Helical" evidence="4">
    <location>
        <begin position="401"/>
        <end position="422"/>
    </location>
</feature>